<dbReference type="EMBL" id="CM004398">
    <property type="protein sequence ID" value="KAG8642997.1"/>
    <property type="molecule type" value="Genomic_DNA"/>
</dbReference>
<dbReference type="Proteomes" id="UP000091857">
    <property type="component" value="Chromosome 12"/>
</dbReference>
<protein>
    <submittedName>
        <fullName evidence="1">Uncharacterized protein</fullName>
    </submittedName>
</protein>
<comment type="caution">
    <text evidence="1">The sequence shown here is derived from an EMBL/GenBank/DDBJ whole genome shotgun (WGS) entry which is preliminary data.</text>
</comment>
<name>A0ACB7GRS3_MANES</name>
<reference evidence="2" key="1">
    <citation type="journal article" date="2016" name="Nat. Biotechnol.">
        <title>Sequencing wild and cultivated cassava and related species reveals extensive interspecific hybridization and genetic diversity.</title>
        <authorList>
            <person name="Bredeson J.V."/>
            <person name="Lyons J.B."/>
            <person name="Prochnik S.E."/>
            <person name="Wu G.A."/>
            <person name="Ha C.M."/>
            <person name="Edsinger-Gonzales E."/>
            <person name="Grimwood J."/>
            <person name="Schmutz J."/>
            <person name="Rabbi I.Y."/>
            <person name="Egesi C."/>
            <person name="Nauluvula P."/>
            <person name="Lebot V."/>
            <person name="Ndunguru J."/>
            <person name="Mkamilo G."/>
            <person name="Bart R.S."/>
            <person name="Setter T.L."/>
            <person name="Gleadow R.M."/>
            <person name="Kulakow P."/>
            <person name="Ferguson M.E."/>
            <person name="Rounsley S."/>
            <person name="Rokhsar D.S."/>
        </authorList>
    </citation>
    <scope>NUCLEOTIDE SEQUENCE [LARGE SCALE GENOMIC DNA]</scope>
    <source>
        <strain evidence="2">cv. AM560-2</strain>
    </source>
</reference>
<evidence type="ECO:0000313" key="2">
    <source>
        <dbReference type="Proteomes" id="UP000091857"/>
    </source>
</evidence>
<sequence length="653" mass="74516">MMIWKLKWNPQMTNLFLGIKRWLHLIVSCFKCFFGERGAWREYSFHELSRAAKLFSNGNLIGSGGFGDVYKGSLHGKDVAIKKFKHKINEKPQGKSEEIEYLKKVNHQNLVKLIGYCDDGIDKLLVLEYVPNKCLRHHLDGGNLNWSQRMNIAIKSARGLHYLHKDCNIIHRDIKPNNILLDDLFEPKIADFSLSMFLPKTDKSHITSTWQGTNIYADSEYGDKQNVCEKLDIYSFGIVLLELITGKKPTFDEGDIVNWAHSRITAKDRTDFVDLKLQGEYNEMQMENIINCAQVCVYEPSQSRPNMETIIQILEGKEALLKTSLRECDPINLECLLGIESKQINSPKIYSYDEVAKATGSFSNNNLISKNTIYLGSFDDKKNNAAIKKLEYLGENVNEQKIQEEIEAISHICYPHIVKLIGYCVDGSDRLLVYEYFSNKSLLSQFHENGGAIMDWPSRMKIAVGVAKGLAYLHEFCQPQIVHGNIKMDNIFVGESFQPKISNYRLAKDVLWAFKFKSSNVGNLKGKSVYLAPEYREDEKLTDKSDIFSLGIVFLELITGKPAIGNEDGVKLSIWAAPLLKKALPIKDYSGLVDARLKDNYNREEMIRMIYCAASCVYKRANYRPRASKIVEILQGRDSVDRIWLSIDNTSLS</sequence>
<proteinExistence type="predicted"/>
<gene>
    <name evidence="1" type="ORF">MANES_12G154800v8</name>
</gene>
<accession>A0ACB7GRS3</accession>
<organism evidence="1 2">
    <name type="scientific">Manihot esculenta</name>
    <name type="common">Cassava</name>
    <name type="synonym">Jatropha manihot</name>
    <dbReference type="NCBI Taxonomy" id="3983"/>
    <lineage>
        <taxon>Eukaryota</taxon>
        <taxon>Viridiplantae</taxon>
        <taxon>Streptophyta</taxon>
        <taxon>Embryophyta</taxon>
        <taxon>Tracheophyta</taxon>
        <taxon>Spermatophyta</taxon>
        <taxon>Magnoliopsida</taxon>
        <taxon>eudicotyledons</taxon>
        <taxon>Gunneridae</taxon>
        <taxon>Pentapetalae</taxon>
        <taxon>rosids</taxon>
        <taxon>fabids</taxon>
        <taxon>Malpighiales</taxon>
        <taxon>Euphorbiaceae</taxon>
        <taxon>Crotonoideae</taxon>
        <taxon>Manihoteae</taxon>
        <taxon>Manihot</taxon>
    </lineage>
</organism>
<evidence type="ECO:0000313" key="1">
    <source>
        <dbReference type="EMBL" id="KAG8642997.1"/>
    </source>
</evidence>
<keyword evidence="2" id="KW-1185">Reference proteome</keyword>